<keyword evidence="2" id="KW-0378">Hydrolase</keyword>
<dbReference type="PANTHER" id="PTHR43037:SF5">
    <property type="entry name" value="FERULOYL ESTERASE"/>
    <property type="match status" value="1"/>
</dbReference>
<feature type="domain" description="Peptidase S9 prolyl oligopeptidase catalytic" evidence="4">
    <location>
        <begin position="184"/>
        <end position="237"/>
    </location>
</feature>
<dbReference type="GO" id="GO:0008236">
    <property type="term" value="F:serine-type peptidase activity"/>
    <property type="evidence" value="ECO:0007669"/>
    <property type="project" value="InterPro"/>
</dbReference>
<keyword evidence="1 3" id="KW-0732">Signal</keyword>
<gene>
    <name evidence="5" type="ORF">OSTLU_26429</name>
</gene>
<feature type="signal peptide" evidence="3">
    <location>
        <begin position="1"/>
        <end position="28"/>
    </location>
</feature>
<reference evidence="5 6" key="1">
    <citation type="journal article" date="2007" name="Proc. Natl. Acad. Sci. U.S.A.">
        <title>The tiny eukaryote Ostreococcus provides genomic insights into the paradox of plankton speciation.</title>
        <authorList>
            <person name="Palenik B."/>
            <person name="Grimwood J."/>
            <person name="Aerts A."/>
            <person name="Rouze P."/>
            <person name="Salamov A."/>
            <person name="Putnam N."/>
            <person name="Dupont C."/>
            <person name="Jorgensen R."/>
            <person name="Derelle E."/>
            <person name="Rombauts S."/>
            <person name="Zhou K."/>
            <person name="Otillar R."/>
            <person name="Merchant S.S."/>
            <person name="Podell S."/>
            <person name="Gaasterland T."/>
            <person name="Napoli C."/>
            <person name="Gendler K."/>
            <person name="Manuell A."/>
            <person name="Tai V."/>
            <person name="Vallon O."/>
            <person name="Piganeau G."/>
            <person name="Jancek S."/>
            <person name="Heijde M."/>
            <person name="Jabbari K."/>
            <person name="Bowler C."/>
            <person name="Lohr M."/>
            <person name="Robbens S."/>
            <person name="Werner G."/>
            <person name="Dubchak I."/>
            <person name="Pazour G.J."/>
            <person name="Ren Q."/>
            <person name="Paulsen I."/>
            <person name="Delwiche C."/>
            <person name="Schmutz J."/>
            <person name="Rokhsar D."/>
            <person name="Van de Peer Y."/>
            <person name="Moreau H."/>
            <person name="Grigoriev I.V."/>
        </authorList>
    </citation>
    <scope>NUCLEOTIDE SEQUENCE [LARGE SCALE GENOMIC DNA]</scope>
    <source>
        <strain evidence="5 6">CCE9901</strain>
    </source>
</reference>
<evidence type="ECO:0000256" key="2">
    <source>
        <dbReference type="ARBA" id="ARBA00022801"/>
    </source>
</evidence>
<evidence type="ECO:0000313" key="6">
    <source>
        <dbReference type="Proteomes" id="UP000001568"/>
    </source>
</evidence>
<keyword evidence="6" id="KW-1185">Reference proteome</keyword>
<organism evidence="5 6">
    <name type="scientific">Ostreococcus lucimarinus (strain CCE9901)</name>
    <dbReference type="NCBI Taxonomy" id="436017"/>
    <lineage>
        <taxon>Eukaryota</taxon>
        <taxon>Viridiplantae</taxon>
        <taxon>Chlorophyta</taxon>
        <taxon>Mamiellophyceae</taxon>
        <taxon>Mamiellales</taxon>
        <taxon>Bathycoccaceae</taxon>
        <taxon>Ostreococcus</taxon>
    </lineage>
</organism>
<accession>A4S4J3</accession>
<dbReference type="RefSeq" id="XP_001420447.1">
    <property type="nucleotide sequence ID" value="XM_001420410.1"/>
</dbReference>
<dbReference type="Gramene" id="ABO98740">
    <property type="protein sequence ID" value="ABO98740"/>
    <property type="gene ID" value="OSTLU_26429"/>
</dbReference>
<dbReference type="Proteomes" id="UP000001568">
    <property type="component" value="Chromosome 11"/>
</dbReference>
<dbReference type="EMBL" id="CP000591">
    <property type="protein sequence ID" value="ABO98740.1"/>
    <property type="molecule type" value="Genomic_DNA"/>
</dbReference>
<dbReference type="InterPro" id="IPR029058">
    <property type="entry name" value="AB_hydrolase_fold"/>
</dbReference>
<evidence type="ECO:0000256" key="3">
    <source>
        <dbReference type="SAM" id="SignalP"/>
    </source>
</evidence>
<sequence>MDFILRRSLLQMFLILTLLLTLCASCRAGDADFKAQLSTTVDVRALTSSRYDGSEARPLLVFLHGYCLSDDAQQTLKLESMRNVPAVRNRLGIARRRQQTLVQSGLREAALDRNWIYLAPRAPRTTRECVLCNLQESSPNSQDRLFGSWITGILARDSPEFECRAWDGSDAVALPEISATDDLDVKYILEVVAAAKKEFNVDEKRIYVVGIATGGFMASRLACEKPELFRGVVSLAGGTFSDASRCRPKSGETNVLLVHGTDDHTVPIDGGVNARGIPFPSADDSFSTLGKAMDCSNVVAKSMDTLPADGNSVEVRVAKAKYDRCENNVDVEQWKLNGVDHFIERETSEALFYDVVTWLNDLD</sequence>
<dbReference type="KEGG" id="olu:OSTLU_26429"/>
<dbReference type="GeneID" id="5004344"/>
<dbReference type="HOGENOM" id="CLU_716379_0_0_1"/>
<dbReference type="SUPFAM" id="SSF53474">
    <property type="entry name" value="alpha/beta-Hydrolases"/>
    <property type="match status" value="1"/>
</dbReference>
<dbReference type="GO" id="GO:0006508">
    <property type="term" value="P:proteolysis"/>
    <property type="evidence" value="ECO:0007669"/>
    <property type="project" value="InterPro"/>
</dbReference>
<evidence type="ECO:0000256" key="1">
    <source>
        <dbReference type="ARBA" id="ARBA00022729"/>
    </source>
</evidence>
<dbReference type="AlphaFoldDB" id="A4S4J3"/>
<dbReference type="Pfam" id="PF00326">
    <property type="entry name" value="Peptidase_S9"/>
    <property type="match status" value="1"/>
</dbReference>
<evidence type="ECO:0000259" key="4">
    <source>
        <dbReference type="Pfam" id="PF00326"/>
    </source>
</evidence>
<protein>
    <recommendedName>
        <fullName evidence="4">Peptidase S9 prolyl oligopeptidase catalytic domain-containing protein</fullName>
    </recommendedName>
</protein>
<dbReference type="InterPro" id="IPR001375">
    <property type="entry name" value="Peptidase_S9_cat"/>
</dbReference>
<dbReference type="Gene3D" id="3.40.50.1820">
    <property type="entry name" value="alpha/beta hydrolase"/>
    <property type="match status" value="1"/>
</dbReference>
<dbReference type="InterPro" id="IPR050955">
    <property type="entry name" value="Plant_Biomass_Hydrol_Est"/>
</dbReference>
<evidence type="ECO:0000313" key="5">
    <source>
        <dbReference type="EMBL" id="ABO98740.1"/>
    </source>
</evidence>
<dbReference type="OrthoDB" id="424610at2759"/>
<name>A4S4J3_OSTLU</name>
<feature type="chain" id="PRO_5002673058" description="Peptidase S9 prolyl oligopeptidase catalytic domain-containing protein" evidence="3">
    <location>
        <begin position="29"/>
        <end position="363"/>
    </location>
</feature>
<dbReference type="OMA" id="MANRMAC"/>
<proteinExistence type="predicted"/>
<dbReference type="PANTHER" id="PTHR43037">
    <property type="entry name" value="UNNAMED PRODUCT-RELATED"/>
    <property type="match status" value="1"/>
</dbReference>